<evidence type="ECO:0000313" key="2">
    <source>
        <dbReference type="EMBL" id="SEO72150.1"/>
    </source>
</evidence>
<feature type="domain" description="Carrier" evidence="1">
    <location>
        <begin position="6"/>
        <end position="84"/>
    </location>
</feature>
<dbReference type="Proteomes" id="UP000198893">
    <property type="component" value="Unassembled WGS sequence"/>
</dbReference>
<protein>
    <submittedName>
        <fullName evidence="2">Acyl carrier protein</fullName>
    </submittedName>
</protein>
<evidence type="ECO:0000259" key="1">
    <source>
        <dbReference type="PROSITE" id="PS50075"/>
    </source>
</evidence>
<name>A0A1H8S0F7_9RHOB</name>
<dbReference type="STRING" id="569882.SAMN04490248_11069"/>
<accession>A0A1H8S0F7</accession>
<dbReference type="InterPro" id="IPR009081">
    <property type="entry name" value="PP-bd_ACP"/>
</dbReference>
<dbReference type="AlphaFoldDB" id="A0A1H8S0F7"/>
<evidence type="ECO:0000313" key="3">
    <source>
        <dbReference type="Proteomes" id="UP000198893"/>
    </source>
</evidence>
<reference evidence="2 3" key="1">
    <citation type="submission" date="2016-10" db="EMBL/GenBank/DDBJ databases">
        <authorList>
            <person name="de Groot N.N."/>
        </authorList>
    </citation>
    <scope>NUCLEOTIDE SEQUENCE [LARGE SCALE GENOMIC DNA]</scope>
    <source>
        <strain evidence="2 3">DSM 27842</strain>
    </source>
</reference>
<dbReference type="Gene3D" id="1.10.1200.10">
    <property type="entry name" value="ACP-like"/>
    <property type="match status" value="1"/>
</dbReference>
<dbReference type="PROSITE" id="PS50075">
    <property type="entry name" value="CARRIER"/>
    <property type="match status" value="1"/>
</dbReference>
<sequence>MIEMNAERSKLQEELLDLVAKEGMVEPSDISPDKRLEDLDIQSADFIMILMAIEENYGAYISVDNDLADMQTVQDLLDLAVAKIEESRKEAQA</sequence>
<gene>
    <name evidence="2" type="ORF">SAMN04490248_11069</name>
</gene>
<dbReference type="InterPro" id="IPR036736">
    <property type="entry name" value="ACP-like_sf"/>
</dbReference>
<proteinExistence type="predicted"/>
<dbReference type="RefSeq" id="WP_093118016.1">
    <property type="nucleotide sequence ID" value="NZ_FODS01000010.1"/>
</dbReference>
<dbReference type="Pfam" id="PF00550">
    <property type="entry name" value="PP-binding"/>
    <property type="match status" value="1"/>
</dbReference>
<organism evidence="2 3">
    <name type="scientific">Salinihabitans flavidus</name>
    <dbReference type="NCBI Taxonomy" id="569882"/>
    <lineage>
        <taxon>Bacteria</taxon>
        <taxon>Pseudomonadati</taxon>
        <taxon>Pseudomonadota</taxon>
        <taxon>Alphaproteobacteria</taxon>
        <taxon>Rhodobacterales</taxon>
        <taxon>Roseobacteraceae</taxon>
        <taxon>Salinihabitans</taxon>
    </lineage>
</organism>
<dbReference type="SUPFAM" id="SSF47336">
    <property type="entry name" value="ACP-like"/>
    <property type="match status" value="1"/>
</dbReference>
<keyword evidence="3" id="KW-1185">Reference proteome</keyword>
<dbReference type="EMBL" id="FODS01000010">
    <property type="protein sequence ID" value="SEO72150.1"/>
    <property type="molecule type" value="Genomic_DNA"/>
</dbReference>
<dbReference type="OrthoDB" id="8479929at2"/>